<dbReference type="InterPro" id="IPR053924">
    <property type="entry name" value="RecX_HTH_2nd"/>
</dbReference>
<evidence type="ECO:0000259" key="8">
    <source>
        <dbReference type="Pfam" id="PF21982"/>
    </source>
</evidence>
<feature type="domain" description="RecX third three-helical" evidence="7">
    <location>
        <begin position="111"/>
        <end position="146"/>
    </location>
</feature>
<dbReference type="HAMAP" id="MF_01114">
    <property type="entry name" value="RecX"/>
    <property type="match status" value="1"/>
</dbReference>
<keyword evidence="10" id="KW-1185">Reference proteome</keyword>
<dbReference type="OrthoDB" id="7066780at2"/>
<dbReference type="InterPro" id="IPR036388">
    <property type="entry name" value="WH-like_DNA-bd_sf"/>
</dbReference>
<protein>
    <recommendedName>
        <fullName evidence="3 5">Regulatory protein RecX</fullName>
    </recommendedName>
</protein>
<dbReference type="PANTHER" id="PTHR33602:SF1">
    <property type="entry name" value="REGULATORY PROTEIN RECX FAMILY PROTEIN"/>
    <property type="match status" value="1"/>
</dbReference>
<dbReference type="RefSeq" id="WP_144570148.1">
    <property type="nucleotide sequence ID" value="NZ_VLKG01000001.1"/>
</dbReference>
<dbReference type="Gene3D" id="1.10.10.10">
    <property type="entry name" value="Winged helix-like DNA-binding domain superfamily/Winged helix DNA-binding domain"/>
    <property type="match status" value="3"/>
</dbReference>
<dbReference type="AlphaFoldDB" id="A0A562J2Y7"/>
<evidence type="ECO:0000313" key="10">
    <source>
        <dbReference type="Proteomes" id="UP000319627"/>
    </source>
</evidence>
<gene>
    <name evidence="5" type="primary">recX</name>
    <name evidence="9" type="ORF">LX59_00400</name>
</gene>
<dbReference type="Proteomes" id="UP000319627">
    <property type="component" value="Unassembled WGS sequence"/>
</dbReference>
<dbReference type="GO" id="GO:0006282">
    <property type="term" value="P:regulation of DNA repair"/>
    <property type="evidence" value="ECO:0007669"/>
    <property type="project" value="UniProtKB-UniRule"/>
</dbReference>
<evidence type="ECO:0000259" key="6">
    <source>
        <dbReference type="Pfam" id="PF02631"/>
    </source>
</evidence>
<comment type="function">
    <text evidence="5">Modulates RecA activity.</text>
</comment>
<evidence type="ECO:0000259" key="7">
    <source>
        <dbReference type="Pfam" id="PF21981"/>
    </source>
</evidence>
<evidence type="ECO:0000256" key="3">
    <source>
        <dbReference type="ARBA" id="ARBA00018111"/>
    </source>
</evidence>
<name>A0A562J2Y7_9GAMM</name>
<dbReference type="InterPro" id="IPR003783">
    <property type="entry name" value="Regulatory_RecX"/>
</dbReference>
<feature type="domain" description="RecX first three-helical" evidence="8">
    <location>
        <begin position="20"/>
        <end position="56"/>
    </location>
</feature>
<proteinExistence type="inferred from homology"/>
<comment type="subcellular location">
    <subcellularLocation>
        <location evidence="1 5">Cytoplasm</location>
    </subcellularLocation>
</comment>
<dbReference type="Pfam" id="PF21981">
    <property type="entry name" value="RecX_HTH3"/>
    <property type="match status" value="1"/>
</dbReference>
<evidence type="ECO:0000256" key="2">
    <source>
        <dbReference type="ARBA" id="ARBA00009695"/>
    </source>
</evidence>
<dbReference type="GO" id="GO:0005737">
    <property type="term" value="C:cytoplasm"/>
    <property type="evidence" value="ECO:0007669"/>
    <property type="project" value="UniProtKB-SubCell"/>
</dbReference>
<comment type="caution">
    <text evidence="9">The sequence shown here is derived from an EMBL/GenBank/DDBJ whole genome shotgun (WGS) entry which is preliminary data.</text>
</comment>
<keyword evidence="4 5" id="KW-0963">Cytoplasm</keyword>
<accession>A0A562J2Y7</accession>
<evidence type="ECO:0000313" key="9">
    <source>
        <dbReference type="EMBL" id="TWH77483.1"/>
    </source>
</evidence>
<organism evidence="9 10">
    <name type="scientific">Azomonas agilis</name>
    <dbReference type="NCBI Taxonomy" id="116849"/>
    <lineage>
        <taxon>Bacteria</taxon>
        <taxon>Pseudomonadati</taxon>
        <taxon>Pseudomonadota</taxon>
        <taxon>Gammaproteobacteria</taxon>
        <taxon>Pseudomonadales</taxon>
        <taxon>Pseudomonadaceae</taxon>
        <taxon>Azomonas</taxon>
    </lineage>
</organism>
<evidence type="ECO:0000256" key="5">
    <source>
        <dbReference type="HAMAP-Rule" id="MF_01114"/>
    </source>
</evidence>
<dbReference type="PANTHER" id="PTHR33602">
    <property type="entry name" value="REGULATORY PROTEIN RECX FAMILY PROTEIN"/>
    <property type="match status" value="1"/>
</dbReference>
<dbReference type="InterPro" id="IPR053925">
    <property type="entry name" value="RecX_HTH_3rd"/>
</dbReference>
<dbReference type="EMBL" id="VLKG01000001">
    <property type="protein sequence ID" value="TWH77483.1"/>
    <property type="molecule type" value="Genomic_DNA"/>
</dbReference>
<dbReference type="Pfam" id="PF21982">
    <property type="entry name" value="RecX_HTH1"/>
    <property type="match status" value="1"/>
</dbReference>
<sequence length="159" mass="18259">MLTDQSITDTEDAKPQIQGLALSLLARREHSRTELKRKLARRGFEGSSIEAVLDQLAAQGWLSDARYVEIQLRKRAQAGYGPMRIREELLQQGIPKSEVEQALKNAACDWFELLQQVWQAKFSGQLPATDSERARQMRFLTYRGFAVSEVLRLWHSSQR</sequence>
<dbReference type="Pfam" id="PF02631">
    <property type="entry name" value="RecX_HTH2"/>
    <property type="match status" value="1"/>
</dbReference>
<evidence type="ECO:0000256" key="1">
    <source>
        <dbReference type="ARBA" id="ARBA00004496"/>
    </source>
</evidence>
<evidence type="ECO:0000256" key="4">
    <source>
        <dbReference type="ARBA" id="ARBA00022490"/>
    </source>
</evidence>
<comment type="similarity">
    <text evidence="2 5">Belongs to the RecX family.</text>
</comment>
<feature type="domain" description="RecX second three-helical" evidence="6">
    <location>
        <begin position="63"/>
        <end position="103"/>
    </location>
</feature>
<reference evidence="9 10" key="1">
    <citation type="submission" date="2019-07" db="EMBL/GenBank/DDBJ databases">
        <title>Genomic Encyclopedia of Type Strains, Phase I: the one thousand microbial genomes (KMG-I) project.</title>
        <authorList>
            <person name="Kyrpides N."/>
        </authorList>
    </citation>
    <scope>NUCLEOTIDE SEQUENCE [LARGE SCALE GENOMIC DNA]</scope>
    <source>
        <strain evidence="9 10">DSM 375</strain>
    </source>
</reference>
<dbReference type="InterPro" id="IPR053926">
    <property type="entry name" value="RecX_HTH_1st"/>
</dbReference>